<feature type="region of interest" description="Disordered" evidence="1">
    <location>
        <begin position="1"/>
        <end position="26"/>
    </location>
</feature>
<dbReference type="EMBL" id="CAGS01000340">
    <property type="protein sequence ID" value="CCF84843.1"/>
    <property type="molecule type" value="Genomic_DNA"/>
</dbReference>
<dbReference type="AlphaFoldDB" id="I4EJI1"/>
<keyword evidence="3" id="KW-1185">Reference proteome</keyword>
<comment type="caution">
    <text evidence="2">The sequence shown here is derived from an EMBL/GenBank/DDBJ whole genome shotgun (WGS) entry which is preliminary data.</text>
</comment>
<feature type="compositionally biased region" description="Basic and acidic residues" evidence="1">
    <location>
        <begin position="14"/>
        <end position="26"/>
    </location>
</feature>
<dbReference type="Proteomes" id="UP000004221">
    <property type="component" value="Unassembled WGS sequence"/>
</dbReference>
<name>I4EJI1_9BACT</name>
<evidence type="ECO:0000313" key="3">
    <source>
        <dbReference type="Proteomes" id="UP000004221"/>
    </source>
</evidence>
<protein>
    <submittedName>
        <fullName evidence="2">Uncharacterized protein</fullName>
    </submittedName>
</protein>
<evidence type="ECO:0000256" key="1">
    <source>
        <dbReference type="SAM" id="MobiDB-lite"/>
    </source>
</evidence>
<sequence>MRRRAHPCGTGIHPRRETGHLKPERLQDRGKEHVLLMTIAPAPRGDELVLETGDIQPDRAPQQDIEVLKGDGHYVGEVEPMQGLGSWLSASGIADALKVSDDIDRAVLPAIARRVRAHTDPPLWLSRIASSCPLSP</sequence>
<gene>
    <name evidence="2" type="ORF">NITHO_4040009</name>
</gene>
<evidence type="ECO:0000313" key="2">
    <source>
        <dbReference type="EMBL" id="CCF84843.1"/>
    </source>
</evidence>
<reference evidence="2 3" key="1">
    <citation type="journal article" date="2012" name="ISME J.">
        <title>Nitrification expanded: discovery, physiology and genomics of a nitrite-oxidizing bacterium from the phylum Chloroflexi.</title>
        <authorList>
            <person name="Sorokin D.Y."/>
            <person name="Lucker S."/>
            <person name="Vejmelkova D."/>
            <person name="Kostrikina N.A."/>
            <person name="Kleerebezem R."/>
            <person name="Rijpstra W.I."/>
            <person name="Damste J.S."/>
            <person name="Le Paslier D."/>
            <person name="Muyzer G."/>
            <person name="Wagner M."/>
            <person name="van Loosdrecht M.C."/>
            <person name="Daims H."/>
        </authorList>
    </citation>
    <scope>NUCLEOTIDE SEQUENCE [LARGE SCALE GENOMIC DNA]</scope>
    <source>
        <strain evidence="3">none</strain>
    </source>
</reference>
<organism evidence="2 3">
    <name type="scientific">Nitrolancea hollandica Lb</name>
    <dbReference type="NCBI Taxonomy" id="1129897"/>
    <lineage>
        <taxon>Bacteria</taxon>
        <taxon>Pseudomonadati</taxon>
        <taxon>Thermomicrobiota</taxon>
        <taxon>Thermomicrobia</taxon>
        <taxon>Sphaerobacterales</taxon>
        <taxon>Sphaerobacterineae</taxon>
        <taxon>Sphaerobacteraceae</taxon>
        <taxon>Nitrolancea</taxon>
    </lineage>
</organism>
<accession>I4EJI1</accession>
<proteinExistence type="predicted"/>